<dbReference type="OrthoDB" id="116720at2759"/>
<proteinExistence type="predicted"/>
<comment type="caution">
    <text evidence="2">The sequence shown here is derived from an EMBL/GenBank/DDBJ whole genome shotgun (WGS) entry which is preliminary data.</text>
</comment>
<feature type="chain" id="PRO_5012240180" evidence="1">
    <location>
        <begin position="22"/>
        <end position="187"/>
    </location>
</feature>
<evidence type="ECO:0000313" key="2">
    <source>
        <dbReference type="EMBL" id="OWZ18858.1"/>
    </source>
</evidence>
<sequence length="187" mass="21078">MPFGQWLIFFILSSKEYKCTALLCIMWYAFGRESDLALIQKCNLSVSSANVLSLRLIRPKTSEEQGLSLFPDKPSFIMCPLYAIGMAMTMQTHPTSHPNATFEVTREALVAKFRSTLTDQEITLRIYSEGKLAPETYQEYADRLLQMVAGLTGGVNNVVNVNHALGTFLRLAWSQRKVIVQVHVRGK</sequence>
<name>A0A225WNJ5_9STRA</name>
<organism evidence="2 3">
    <name type="scientific">Phytophthora megakarya</name>
    <dbReference type="NCBI Taxonomy" id="4795"/>
    <lineage>
        <taxon>Eukaryota</taxon>
        <taxon>Sar</taxon>
        <taxon>Stramenopiles</taxon>
        <taxon>Oomycota</taxon>
        <taxon>Peronosporomycetes</taxon>
        <taxon>Peronosporales</taxon>
        <taxon>Peronosporaceae</taxon>
        <taxon>Phytophthora</taxon>
    </lineage>
</organism>
<reference evidence="3" key="1">
    <citation type="submission" date="2017-03" db="EMBL/GenBank/DDBJ databases">
        <title>Phytopthora megakarya and P. palmivora, two closely related causual agents of cacao black pod achieved similar genome size and gene model numbers by different mechanisms.</title>
        <authorList>
            <person name="Ali S."/>
            <person name="Shao J."/>
            <person name="Larry D.J."/>
            <person name="Kronmiller B."/>
            <person name="Shen D."/>
            <person name="Strem M.D."/>
            <person name="Melnick R.L."/>
            <person name="Guiltinan M.J."/>
            <person name="Tyler B.M."/>
            <person name="Meinhardt L.W."/>
            <person name="Bailey B.A."/>
        </authorList>
    </citation>
    <scope>NUCLEOTIDE SEQUENCE [LARGE SCALE GENOMIC DNA]</scope>
    <source>
        <strain evidence="3">zdho120</strain>
    </source>
</reference>
<dbReference type="Proteomes" id="UP000198211">
    <property type="component" value="Unassembled WGS sequence"/>
</dbReference>
<keyword evidence="3" id="KW-1185">Reference proteome</keyword>
<gene>
    <name evidence="2" type="ORF">PHMEG_0006986</name>
</gene>
<dbReference type="AlphaFoldDB" id="A0A225WNJ5"/>
<evidence type="ECO:0000313" key="3">
    <source>
        <dbReference type="Proteomes" id="UP000198211"/>
    </source>
</evidence>
<dbReference type="EMBL" id="NBNE01000526">
    <property type="protein sequence ID" value="OWZ18858.1"/>
    <property type="molecule type" value="Genomic_DNA"/>
</dbReference>
<protein>
    <submittedName>
        <fullName evidence="2">Uncharacterized protein</fullName>
    </submittedName>
</protein>
<dbReference type="STRING" id="4795.A0A225WNJ5"/>
<feature type="signal peptide" evidence="1">
    <location>
        <begin position="1"/>
        <end position="21"/>
    </location>
</feature>
<accession>A0A225WNJ5</accession>
<evidence type="ECO:0000256" key="1">
    <source>
        <dbReference type="SAM" id="SignalP"/>
    </source>
</evidence>
<keyword evidence="1" id="KW-0732">Signal</keyword>